<dbReference type="SUPFAM" id="SSF160904">
    <property type="entry name" value="Jann2411-like"/>
    <property type="match status" value="1"/>
</dbReference>
<dbReference type="PANTHER" id="PTHR35525:SF3">
    <property type="entry name" value="BLL6575 PROTEIN"/>
    <property type="match status" value="1"/>
</dbReference>
<proteinExistence type="predicted"/>
<dbReference type="Proteomes" id="UP000552097">
    <property type="component" value="Unassembled WGS sequence"/>
</dbReference>
<dbReference type="Gene3D" id="1.10.3300.10">
    <property type="entry name" value="Jann2411-like domain"/>
    <property type="match status" value="1"/>
</dbReference>
<dbReference type="EMBL" id="JACHMO010000001">
    <property type="protein sequence ID" value="MBB5801406.1"/>
    <property type="molecule type" value="Genomic_DNA"/>
</dbReference>
<dbReference type="PANTHER" id="PTHR35525">
    <property type="entry name" value="BLL6575 PROTEIN"/>
    <property type="match status" value="1"/>
</dbReference>
<dbReference type="AlphaFoldDB" id="A0A7W9HG73"/>
<gene>
    <name evidence="2" type="ORF">F4560_001174</name>
</gene>
<name>A0A7W9HG73_9PSEU</name>
<evidence type="ECO:0000313" key="3">
    <source>
        <dbReference type="Proteomes" id="UP000552097"/>
    </source>
</evidence>
<feature type="domain" description="Zinc finger CGNR" evidence="1">
    <location>
        <begin position="157"/>
        <end position="193"/>
    </location>
</feature>
<dbReference type="InterPro" id="IPR023286">
    <property type="entry name" value="ABATE_dom_sf"/>
</dbReference>
<sequence length="207" mass="23370">MDTQLALTLVNTVRVIRRTRGRVRDVLRSPEGLRDWLDQVHERWPMFPTDAVPADTATADRLVEVRQALRALFAHAVAPDPPSAPDAHELPDLDVALATVNQVLREAEVTPHLVWPGDGEPDLHWSVPVDLDERSRAIASLTWVATRFLAGPAREQLRACPAPLCVLYFVKEHHRQQWCSSACGNRARVSRYYYGRRESDTVEEPVS</sequence>
<evidence type="ECO:0000313" key="2">
    <source>
        <dbReference type="EMBL" id="MBB5801406.1"/>
    </source>
</evidence>
<dbReference type="RefSeq" id="WP_184917187.1">
    <property type="nucleotide sequence ID" value="NZ_JACHMO010000001.1"/>
</dbReference>
<protein>
    <submittedName>
        <fullName evidence="2">Putative RNA-binding Zn ribbon-like protein</fullName>
    </submittedName>
</protein>
<accession>A0A7W9HG73</accession>
<dbReference type="Pfam" id="PF11706">
    <property type="entry name" value="zf-CGNR"/>
    <property type="match status" value="1"/>
</dbReference>
<dbReference type="InterPro" id="IPR021005">
    <property type="entry name" value="Znf_CGNR"/>
</dbReference>
<organism evidence="2 3">
    <name type="scientific">Saccharothrix ecbatanensis</name>
    <dbReference type="NCBI Taxonomy" id="1105145"/>
    <lineage>
        <taxon>Bacteria</taxon>
        <taxon>Bacillati</taxon>
        <taxon>Actinomycetota</taxon>
        <taxon>Actinomycetes</taxon>
        <taxon>Pseudonocardiales</taxon>
        <taxon>Pseudonocardiaceae</taxon>
        <taxon>Saccharothrix</taxon>
    </lineage>
</organism>
<dbReference type="InterPro" id="IPR010852">
    <property type="entry name" value="ABATE"/>
</dbReference>
<comment type="caution">
    <text evidence="2">The sequence shown here is derived from an EMBL/GenBank/DDBJ whole genome shotgun (WGS) entry which is preliminary data.</text>
</comment>
<evidence type="ECO:0000259" key="1">
    <source>
        <dbReference type="Pfam" id="PF11706"/>
    </source>
</evidence>
<reference evidence="2 3" key="1">
    <citation type="submission" date="2020-08" db="EMBL/GenBank/DDBJ databases">
        <title>Sequencing the genomes of 1000 actinobacteria strains.</title>
        <authorList>
            <person name="Klenk H.-P."/>
        </authorList>
    </citation>
    <scope>NUCLEOTIDE SEQUENCE [LARGE SCALE GENOMIC DNA]</scope>
    <source>
        <strain evidence="2 3">DSM 45486</strain>
    </source>
</reference>
<keyword evidence="3" id="KW-1185">Reference proteome</keyword>
<dbReference type="Pfam" id="PF07336">
    <property type="entry name" value="ABATE"/>
    <property type="match status" value="1"/>
</dbReference>